<dbReference type="Proteomes" id="UP001216674">
    <property type="component" value="Unassembled WGS sequence"/>
</dbReference>
<keyword evidence="2" id="KW-1185">Reference proteome</keyword>
<name>A0ABT6AYG3_9BURK</name>
<gene>
    <name evidence="1" type="ORF">P3W85_32710</name>
</gene>
<evidence type="ECO:0000313" key="2">
    <source>
        <dbReference type="Proteomes" id="UP001216674"/>
    </source>
</evidence>
<sequence length="79" mass="8286">MHRLFHDVLSFAVRLIEGSDRNAAQRNWQCRRRYSGIGVLSAGDNAHIESTVRARLAGPVPASGAIAAAAQAGADSEGG</sequence>
<evidence type="ECO:0000313" key="1">
    <source>
        <dbReference type="EMBL" id="MDF3837668.1"/>
    </source>
</evidence>
<reference evidence="1 2" key="1">
    <citation type="submission" date="2023-03" db="EMBL/GenBank/DDBJ databases">
        <title>Draft assemblies of triclosan tolerant bacteria isolated from returned activated sludge.</title>
        <authorList>
            <person name="Van Hamelsveld S."/>
        </authorList>
    </citation>
    <scope>NUCLEOTIDE SEQUENCE [LARGE SCALE GENOMIC DNA]</scope>
    <source>
        <strain evidence="1 2">GW210010_S58</strain>
    </source>
</reference>
<comment type="caution">
    <text evidence="1">The sequence shown here is derived from an EMBL/GenBank/DDBJ whole genome shotgun (WGS) entry which is preliminary data.</text>
</comment>
<protein>
    <submittedName>
        <fullName evidence="1">Uncharacterized protein</fullName>
    </submittedName>
</protein>
<organism evidence="1 2">
    <name type="scientific">Cupriavidus basilensis</name>
    <dbReference type="NCBI Taxonomy" id="68895"/>
    <lineage>
        <taxon>Bacteria</taxon>
        <taxon>Pseudomonadati</taxon>
        <taxon>Pseudomonadota</taxon>
        <taxon>Betaproteobacteria</taxon>
        <taxon>Burkholderiales</taxon>
        <taxon>Burkholderiaceae</taxon>
        <taxon>Cupriavidus</taxon>
    </lineage>
</organism>
<dbReference type="EMBL" id="JARJLM010000531">
    <property type="protein sequence ID" value="MDF3837668.1"/>
    <property type="molecule type" value="Genomic_DNA"/>
</dbReference>
<dbReference type="RefSeq" id="WP_276267813.1">
    <property type="nucleotide sequence ID" value="NZ_JARJLM010000531.1"/>
</dbReference>
<proteinExistence type="predicted"/>
<accession>A0ABT6AYG3</accession>